<dbReference type="GO" id="GO:0106339">
    <property type="term" value="F:tRNA (cytidine(32)-2'-O)-methyltransferase activity"/>
    <property type="evidence" value="ECO:0007669"/>
    <property type="project" value="RHEA"/>
</dbReference>
<feature type="domain" description="tRNA/rRNA methyltransferase SpoU type" evidence="6">
    <location>
        <begin position="10"/>
        <end position="158"/>
    </location>
</feature>
<evidence type="ECO:0000256" key="1">
    <source>
        <dbReference type="ARBA" id="ARBA00007228"/>
    </source>
</evidence>
<dbReference type="GO" id="GO:0003723">
    <property type="term" value="F:RNA binding"/>
    <property type="evidence" value="ECO:0007669"/>
    <property type="project" value="InterPro"/>
</dbReference>
<keyword evidence="5" id="KW-0819">tRNA processing</keyword>
<evidence type="ECO:0000259" key="6">
    <source>
        <dbReference type="Pfam" id="PF00588"/>
    </source>
</evidence>
<dbReference type="EMBL" id="BEXT01000001">
    <property type="protein sequence ID" value="GBC64090.1"/>
    <property type="molecule type" value="Genomic_DNA"/>
</dbReference>
<keyword evidence="4 5" id="KW-0949">S-adenosyl-L-methionine</keyword>
<dbReference type="PANTHER" id="PTHR42786:SF2">
    <property type="entry name" value="TRNA (CYTIDINE_URIDINE-2'-O-)-METHYLTRANSFERASE TRMJ"/>
    <property type="match status" value="1"/>
</dbReference>
<dbReference type="Proteomes" id="UP000288096">
    <property type="component" value="Unassembled WGS sequence"/>
</dbReference>
<dbReference type="PIRSF" id="PIRSF004808">
    <property type="entry name" value="LasT"/>
    <property type="match status" value="1"/>
</dbReference>
<reference evidence="8" key="1">
    <citation type="submission" date="2017-11" db="EMBL/GenBank/DDBJ databases">
        <authorList>
            <person name="Watanabe M."/>
            <person name="Kojima H."/>
        </authorList>
    </citation>
    <scope>NUCLEOTIDE SEQUENCE [LARGE SCALE GENOMIC DNA]</scope>
    <source>
        <strain evidence="8">Tokyo 01</strain>
    </source>
</reference>
<gene>
    <name evidence="5" type="primary">trmJ</name>
    <name evidence="7" type="ORF">DENIS_5107</name>
</gene>
<dbReference type="InterPro" id="IPR004384">
    <property type="entry name" value="RNA_MeTrfase_TrmJ/LasT"/>
</dbReference>
<dbReference type="InterPro" id="IPR001537">
    <property type="entry name" value="SpoU_MeTrfase"/>
</dbReference>
<comment type="caution">
    <text evidence="7">The sequence shown here is derived from an EMBL/GenBank/DDBJ whole genome shotgun (WGS) entry which is preliminary data.</text>
</comment>
<evidence type="ECO:0000256" key="3">
    <source>
        <dbReference type="ARBA" id="ARBA00022679"/>
    </source>
</evidence>
<name>A0A401G4E5_9BACT</name>
<dbReference type="GO" id="GO:0002128">
    <property type="term" value="P:tRNA nucleoside ribose methylation"/>
    <property type="evidence" value="ECO:0007669"/>
    <property type="project" value="TreeGrafter"/>
</dbReference>
<reference evidence="8" key="2">
    <citation type="submission" date="2019-01" db="EMBL/GenBank/DDBJ databases">
        <title>Genome sequence of Desulfonema ishimotonii strain Tokyo 01.</title>
        <authorList>
            <person name="Fukui M."/>
        </authorList>
    </citation>
    <scope>NUCLEOTIDE SEQUENCE [LARGE SCALE GENOMIC DNA]</scope>
    <source>
        <strain evidence="8">Tokyo 01</strain>
    </source>
</reference>
<keyword evidence="5" id="KW-0963">Cytoplasm</keyword>
<protein>
    <recommendedName>
        <fullName evidence="5">tRNA (cytidine/uridine-2'-O-)-methyltransferase TrmJ</fullName>
        <ecNumber evidence="5">2.1.1.200</ecNumber>
    </recommendedName>
    <alternativeName>
        <fullName evidence="5">tRNA (cytidine(32)/uridine(32)-2'-O)-methyltransferase</fullName>
    </alternativeName>
    <alternativeName>
        <fullName evidence="5">tRNA Cm32/Um32 methyltransferase</fullName>
    </alternativeName>
</protein>
<dbReference type="Gene3D" id="3.40.1280.10">
    <property type="match status" value="1"/>
</dbReference>
<dbReference type="RefSeq" id="WP_124331089.1">
    <property type="nucleotide sequence ID" value="NZ_BEXT01000001.1"/>
</dbReference>
<sequence>MSHKICLDNIAIVLNQPRFSENIGAAARAMRNMGIRELVVVHPYKLDMERVTRMATHAASDVVADIRFADTLQEALAPFGFVAATTARLGGQRVVHTPPVMAQKLIPVSHENRVALVFGREDRGLSNEDLRLCHALVNIPTDEFSSLNLAQAVMVMCYELYTATLSEKRPFSPRLASRYELDGMYDQLKDVLIRISYVNPENPDYWMNHIRNFFTRLRLRAREVSIIRGLIRQVNWYAEKRYQDGLAEGKAATKQPKEDGTPQP</sequence>
<dbReference type="GO" id="GO:0005829">
    <property type="term" value="C:cytosol"/>
    <property type="evidence" value="ECO:0007669"/>
    <property type="project" value="TreeGrafter"/>
</dbReference>
<dbReference type="Gene3D" id="1.10.8.590">
    <property type="match status" value="1"/>
</dbReference>
<keyword evidence="3 7" id="KW-0808">Transferase</keyword>
<dbReference type="Pfam" id="PF00588">
    <property type="entry name" value="SpoU_methylase"/>
    <property type="match status" value="1"/>
</dbReference>
<comment type="subcellular location">
    <subcellularLocation>
        <location evidence="5">Cytoplasm</location>
    </subcellularLocation>
</comment>
<evidence type="ECO:0000256" key="4">
    <source>
        <dbReference type="ARBA" id="ARBA00022691"/>
    </source>
</evidence>
<comment type="catalytic activity">
    <reaction evidence="5">
        <text>uridine(32) in tRNA + S-adenosyl-L-methionine = 2'-O-methyluridine(32) in tRNA + S-adenosyl-L-homocysteine + H(+)</text>
        <dbReference type="Rhea" id="RHEA:42936"/>
        <dbReference type="Rhea" id="RHEA-COMP:10107"/>
        <dbReference type="Rhea" id="RHEA-COMP:10290"/>
        <dbReference type="ChEBI" id="CHEBI:15378"/>
        <dbReference type="ChEBI" id="CHEBI:57856"/>
        <dbReference type="ChEBI" id="CHEBI:59789"/>
        <dbReference type="ChEBI" id="CHEBI:65315"/>
        <dbReference type="ChEBI" id="CHEBI:74478"/>
        <dbReference type="EC" id="2.1.1.200"/>
    </reaction>
</comment>
<evidence type="ECO:0000313" key="7">
    <source>
        <dbReference type="EMBL" id="GBC64090.1"/>
    </source>
</evidence>
<dbReference type="AlphaFoldDB" id="A0A401G4E5"/>
<proteinExistence type="inferred from homology"/>
<evidence type="ECO:0000256" key="5">
    <source>
        <dbReference type="RuleBase" id="RU362024"/>
    </source>
</evidence>
<comment type="function">
    <text evidence="5">Catalyzes the formation of 2'O-methylated cytidine (Cm32) or 2'O-methylated uridine (Um32) at position 32 in tRNA.</text>
</comment>
<comment type="similarity">
    <text evidence="1">Belongs to the class IV-like SAM-binding methyltransferase superfamily. RNA methyltransferase TrmH family.</text>
</comment>
<dbReference type="EC" id="2.1.1.200" evidence="5"/>
<comment type="catalytic activity">
    <reaction evidence="5">
        <text>cytidine(32) in tRNA + S-adenosyl-L-methionine = 2'-O-methylcytidine(32) in tRNA + S-adenosyl-L-homocysteine + H(+)</text>
        <dbReference type="Rhea" id="RHEA:42932"/>
        <dbReference type="Rhea" id="RHEA-COMP:10288"/>
        <dbReference type="Rhea" id="RHEA-COMP:10289"/>
        <dbReference type="ChEBI" id="CHEBI:15378"/>
        <dbReference type="ChEBI" id="CHEBI:57856"/>
        <dbReference type="ChEBI" id="CHEBI:59789"/>
        <dbReference type="ChEBI" id="CHEBI:74495"/>
        <dbReference type="ChEBI" id="CHEBI:82748"/>
        <dbReference type="EC" id="2.1.1.200"/>
    </reaction>
</comment>
<dbReference type="GO" id="GO:0160206">
    <property type="term" value="F:tRNA (cytidine(32)/uridine(32)-2'-O)-methyltransferase activity"/>
    <property type="evidence" value="ECO:0007669"/>
    <property type="project" value="UniProtKB-EC"/>
</dbReference>
<dbReference type="NCBIfam" id="TIGR00050">
    <property type="entry name" value="rRNA_methyl_1"/>
    <property type="match status" value="1"/>
</dbReference>
<evidence type="ECO:0000256" key="2">
    <source>
        <dbReference type="ARBA" id="ARBA00022603"/>
    </source>
</evidence>
<evidence type="ECO:0000313" key="8">
    <source>
        <dbReference type="Proteomes" id="UP000288096"/>
    </source>
</evidence>
<keyword evidence="2 5" id="KW-0489">Methyltransferase</keyword>
<dbReference type="InterPro" id="IPR029026">
    <property type="entry name" value="tRNA_m1G_MTases_N"/>
</dbReference>
<organism evidence="7 8">
    <name type="scientific">Desulfonema ishimotonii</name>
    <dbReference type="NCBI Taxonomy" id="45657"/>
    <lineage>
        <taxon>Bacteria</taxon>
        <taxon>Pseudomonadati</taxon>
        <taxon>Thermodesulfobacteriota</taxon>
        <taxon>Desulfobacteria</taxon>
        <taxon>Desulfobacterales</taxon>
        <taxon>Desulfococcaceae</taxon>
        <taxon>Desulfonema</taxon>
    </lineage>
</organism>
<comment type="subunit">
    <text evidence="5">Homodimer.</text>
</comment>
<dbReference type="PANTHER" id="PTHR42786">
    <property type="entry name" value="TRNA/RRNA METHYLTRANSFERASE"/>
    <property type="match status" value="1"/>
</dbReference>
<keyword evidence="8" id="KW-1185">Reference proteome</keyword>
<dbReference type="InterPro" id="IPR029028">
    <property type="entry name" value="Alpha/beta_knot_MTases"/>
</dbReference>
<dbReference type="CDD" id="cd18093">
    <property type="entry name" value="SpoU-like_TrmJ"/>
    <property type="match status" value="1"/>
</dbReference>
<accession>A0A401G4E5</accession>
<dbReference type="SUPFAM" id="SSF75217">
    <property type="entry name" value="alpha/beta knot"/>
    <property type="match status" value="1"/>
</dbReference>
<dbReference type="OrthoDB" id="9806346at2"/>